<accession>A0ABP3A0Z5</accession>
<dbReference type="Gene3D" id="3.30.470.30">
    <property type="entry name" value="DNA ligase/mRNA capping enzyme"/>
    <property type="match status" value="1"/>
</dbReference>
<keyword evidence="4" id="KW-1185">Reference proteome</keyword>
<dbReference type="EMBL" id="JAOL01000198">
    <property type="protein sequence ID" value="EUA85310.1"/>
    <property type="molecule type" value="Genomic_DNA"/>
</dbReference>
<proteinExistence type="predicted"/>
<keyword evidence="3" id="KW-0436">Ligase</keyword>
<gene>
    <name evidence="3" type="ORF">I551_8232</name>
</gene>
<comment type="caution">
    <text evidence="3">The sequence shown here is derived from an EMBL/GenBank/DDBJ whole genome shotgun (WGS) entry which is preliminary data.</text>
</comment>
<protein>
    <submittedName>
        <fullName evidence="3">ATP dependent DNA ligase domain protein</fullName>
    </submittedName>
</protein>
<evidence type="ECO:0000259" key="2">
    <source>
        <dbReference type="Pfam" id="PF01068"/>
    </source>
</evidence>
<feature type="compositionally biased region" description="Gly residues" evidence="1">
    <location>
        <begin position="82"/>
        <end position="91"/>
    </location>
</feature>
<dbReference type="Proteomes" id="UP000020681">
    <property type="component" value="Unassembled WGS sequence"/>
</dbReference>
<name>A0ABP3A0Z5_MYCUL</name>
<feature type="region of interest" description="Disordered" evidence="1">
    <location>
        <begin position="69"/>
        <end position="91"/>
    </location>
</feature>
<sequence length="91" mass="9607">MNVAAAQAKQPLSVFFFDILHRDGRDLLDAPTTDRLAALDAVCGPAPSRSADHRRRGRGDRFLRATLAAGHEGVMAKSPTGLPGGRRGADG</sequence>
<evidence type="ECO:0000313" key="4">
    <source>
        <dbReference type="Proteomes" id="UP000020681"/>
    </source>
</evidence>
<evidence type="ECO:0000256" key="1">
    <source>
        <dbReference type="SAM" id="MobiDB-lite"/>
    </source>
</evidence>
<dbReference type="SUPFAM" id="SSF56091">
    <property type="entry name" value="DNA ligase/mRNA capping enzyme, catalytic domain"/>
    <property type="match status" value="1"/>
</dbReference>
<reference evidence="3 4" key="1">
    <citation type="submission" date="2014-01" db="EMBL/GenBank/DDBJ databases">
        <authorList>
            <person name="Dobos K."/>
            <person name="Lenaerts A."/>
            <person name="Ordway D."/>
            <person name="DeGroote M.A."/>
            <person name="Parker T."/>
            <person name="Sizemore C."/>
            <person name="Tallon L.J."/>
            <person name="Sadzewicz L.K."/>
            <person name="Sengamalay N."/>
            <person name="Fraser C.M."/>
            <person name="Hine E."/>
            <person name="Shefchek K.A."/>
            <person name="Das S.P."/>
            <person name="Tettelin H."/>
        </authorList>
    </citation>
    <scope>NUCLEOTIDE SEQUENCE [LARGE SCALE GENOMIC DNA]</scope>
    <source>
        <strain evidence="3 4">Harvey</strain>
    </source>
</reference>
<dbReference type="Pfam" id="PF01068">
    <property type="entry name" value="DNA_ligase_A_M"/>
    <property type="match status" value="1"/>
</dbReference>
<dbReference type="InterPro" id="IPR012310">
    <property type="entry name" value="DNA_ligase_ATP-dep_cent"/>
</dbReference>
<feature type="domain" description="ATP-dependent DNA ligase family profile" evidence="2">
    <location>
        <begin position="4"/>
        <end position="81"/>
    </location>
</feature>
<organism evidence="3 4">
    <name type="scientific">Mycobacterium ulcerans str. Harvey</name>
    <dbReference type="NCBI Taxonomy" id="1299332"/>
    <lineage>
        <taxon>Bacteria</taxon>
        <taxon>Bacillati</taxon>
        <taxon>Actinomycetota</taxon>
        <taxon>Actinomycetes</taxon>
        <taxon>Mycobacteriales</taxon>
        <taxon>Mycobacteriaceae</taxon>
        <taxon>Mycobacterium</taxon>
        <taxon>Mycobacterium ulcerans group</taxon>
    </lineage>
</organism>
<dbReference type="GO" id="GO:0016874">
    <property type="term" value="F:ligase activity"/>
    <property type="evidence" value="ECO:0007669"/>
    <property type="project" value="UniProtKB-KW"/>
</dbReference>
<evidence type="ECO:0000313" key="3">
    <source>
        <dbReference type="EMBL" id="EUA85310.1"/>
    </source>
</evidence>